<dbReference type="PANTHER" id="PTHR33375:SF1">
    <property type="entry name" value="CHROMOSOME-PARTITIONING PROTEIN PARB-RELATED"/>
    <property type="match status" value="1"/>
</dbReference>
<evidence type="ECO:0000256" key="4">
    <source>
        <dbReference type="ARBA" id="ARBA00023125"/>
    </source>
</evidence>
<dbReference type="GO" id="GO:0005694">
    <property type="term" value="C:chromosome"/>
    <property type="evidence" value="ECO:0007669"/>
    <property type="project" value="TreeGrafter"/>
</dbReference>
<reference evidence="7" key="1">
    <citation type="journal article" date="2015" name="MBio">
        <title>Genome-Resolved Metagenomic Analysis Reveals Roles for Candidate Phyla and Other Microbial Community Members in Biogeochemical Transformations in Oil Reservoirs.</title>
        <authorList>
            <person name="Hu P."/>
            <person name="Tom L."/>
            <person name="Singh A."/>
            <person name="Thomas B.C."/>
            <person name="Baker B.J."/>
            <person name="Piceno Y.M."/>
            <person name="Andersen G.L."/>
            <person name="Banfield J.F."/>
        </authorList>
    </citation>
    <scope>NUCLEOTIDE SEQUENCE [LARGE SCALE GENOMIC DNA]</scope>
</reference>
<dbReference type="GO" id="GO:0003677">
    <property type="term" value="F:DNA binding"/>
    <property type="evidence" value="ECO:0007669"/>
    <property type="project" value="UniProtKB-KW"/>
</dbReference>
<name>A0A117LBP8_9THEO</name>
<dbReference type="SUPFAM" id="SSF110849">
    <property type="entry name" value="ParB/Sulfiredoxin"/>
    <property type="match status" value="1"/>
</dbReference>
<organism evidence="6 7">
    <name type="scientific">Thermacetogenium phaeum</name>
    <dbReference type="NCBI Taxonomy" id="85874"/>
    <lineage>
        <taxon>Bacteria</taxon>
        <taxon>Bacillati</taxon>
        <taxon>Bacillota</taxon>
        <taxon>Clostridia</taxon>
        <taxon>Thermoanaerobacterales</taxon>
        <taxon>Thermoanaerobacteraceae</taxon>
        <taxon>Thermacetogenium</taxon>
    </lineage>
</organism>
<dbReference type="InterPro" id="IPR001387">
    <property type="entry name" value="Cro/C1-type_HTH"/>
</dbReference>
<dbReference type="AlphaFoldDB" id="A0A117LBP8"/>
<dbReference type="NCBIfam" id="TIGR00180">
    <property type="entry name" value="parB_part"/>
    <property type="match status" value="1"/>
</dbReference>
<dbReference type="CDD" id="cd16393">
    <property type="entry name" value="SPO0J_N"/>
    <property type="match status" value="1"/>
</dbReference>
<protein>
    <submittedName>
        <fullName evidence="6">Nucleoid occlusion protein Noc</fullName>
    </submittedName>
</protein>
<dbReference type="InterPro" id="IPR004437">
    <property type="entry name" value="ParB/RepB/Spo0J"/>
</dbReference>
<comment type="subcellular location">
    <subcellularLocation>
        <location evidence="1">Cytoplasm</location>
        <location evidence="1">Nucleoid</location>
    </subcellularLocation>
</comment>
<sequence>MIFGGGRKGDREVVKIPLQSIRCGRFQPRFNIDEESLKELAESIKNVGVLQPIVVRPCDGCYELIAGERRMRASVMAGLQEIPAVIKEVSDAEAMEMALVENVQRRNLHFFEEAEGFRRLIEQFNLTQVEVAERMGLSQSAVANKLRLLRLSPEVREQVYRLGLSERHARALLELEDSRDQLKVLGMATVRDYRVGEWEELIRREKHKNISREIKKGRKQNVVPKIRDLRIFMNSLERGVKMMRSAGLNVRMSHEEDDGVLRIVIEVDTVV</sequence>
<evidence type="ECO:0000313" key="7">
    <source>
        <dbReference type="Proteomes" id="UP000053326"/>
    </source>
</evidence>
<dbReference type="GO" id="GO:0009295">
    <property type="term" value="C:nucleoid"/>
    <property type="evidence" value="ECO:0007669"/>
    <property type="project" value="UniProtKB-SubCell"/>
</dbReference>
<dbReference type="FunFam" id="3.90.1530.30:FF:000001">
    <property type="entry name" value="Chromosome partitioning protein ParB"/>
    <property type="match status" value="1"/>
</dbReference>
<dbReference type="Gene3D" id="1.10.10.2830">
    <property type="match status" value="1"/>
</dbReference>
<evidence type="ECO:0000259" key="5">
    <source>
        <dbReference type="PROSITE" id="PS50943"/>
    </source>
</evidence>
<accession>A0A117LBP8</accession>
<keyword evidence="3" id="KW-0159">Chromosome partition</keyword>
<comment type="caution">
    <text evidence="6">The sequence shown here is derived from an EMBL/GenBank/DDBJ whole genome shotgun (WGS) entry which is preliminary data.</text>
</comment>
<dbReference type="FunFam" id="1.10.10.2830:FF:000001">
    <property type="entry name" value="Chromosome partitioning protein ParB"/>
    <property type="match status" value="1"/>
</dbReference>
<evidence type="ECO:0000256" key="3">
    <source>
        <dbReference type="ARBA" id="ARBA00022829"/>
    </source>
</evidence>
<dbReference type="SUPFAM" id="SSF109709">
    <property type="entry name" value="KorB DNA-binding domain-like"/>
    <property type="match status" value="1"/>
</dbReference>
<dbReference type="InterPro" id="IPR041468">
    <property type="entry name" value="HTH_ParB/Spo0J"/>
</dbReference>
<gene>
    <name evidence="6" type="ORF">XD66_0114</name>
</gene>
<keyword evidence="4" id="KW-0238">DNA-binding</keyword>
<dbReference type="EMBL" id="LGFO01000006">
    <property type="protein sequence ID" value="KUK37181.1"/>
    <property type="molecule type" value="Genomic_DNA"/>
</dbReference>
<evidence type="ECO:0000256" key="2">
    <source>
        <dbReference type="ARBA" id="ARBA00006295"/>
    </source>
</evidence>
<dbReference type="CDD" id="cd00093">
    <property type="entry name" value="HTH_XRE"/>
    <property type="match status" value="1"/>
</dbReference>
<dbReference type="InterPro" id="IPR050336">
    <property type="entry name" value="Chromosome_partition/occlusion"/>
</dbReference>
<dbReference type="Gene3D" id="3.90.1530.30">
    <property type="match status" value="1"/>
</dbReference>
<feature type="domain" description="HTH cro/C1-type" evidence="5">
    <location>
        <begin position="117"/>
        <end position="144"/>
    </location>
</feature>
<comment type="similarity">
    <text evidence="2">Belongs to the ParB family.</text>
</comment>
<dbReference type="Proteomes" id="UP000053326">
    <property type="component" value="Unassembled WGS sequence"/>
</dbReference>
<dbReference type="PROSITE" id="PS50943">
    <property type="entry name" value="HTH_CROC1"/>
    <property type="match status" value="1"/>
</dbReference>
<dbReference type="SMART" id="SM00470">
    <property type="entry name" value="ParB"/>
    <property type="match status" value="1"/>
</dbReference>
<dbReference type="Pfam" id="PF17762">
    <property type="entry name" value="HTH_ParB"/>
    <property type="match status" value="1"/>
</dbReference>
<dbReference type="GO" id="GO:0007059">
    <property type="term" value="P:chromosome segregation"/>
    <property type="evidence" value="ECO:0007669"/>
    <property type="project" value="UniProtKB-KW"/>
</dbReference>
<dbReference type="Pfam" id="PF02195">
    <property type="entry name" value="ParB_N"/>
    <property type="match status" value="1"/>
</dbReference>
<dbReference type="PATRIC" id="fig|85874.4.peg.947"/>
<dbReference type="InterPro" id="IPR036086">
    <property type="entry name" value="ParB/Sulfiredoxin_sf"/>
</dbReference>
<dbReference type="InterPro" id="IPR003115">
    <property type="entry name" value="ParB_N"/>
</dbReference>
<evidence type="ECO:0000313" key="6">
    <source>
        <dbReference type="EMBL" id="KUK37181.1"/>
    </source>
</evidence>
<proteinExistence type="inferred from homology"/>
<dbReference type="PANTHER" id="PTHR33375">
    <property type="entry name" value="CHROMOSOME-PARTITIONING PROTEIN PARB-RELATED"/>
    <property type="match status" value="1"/>
</dbReference>
<evidence type="ECO:0000256" key="1">
    <source>
        <dbReference type="ARBA" id="ARBA00004453"/>
    </source>
</evidence>